<evidence type="ECO:0000256" key="6">
    <source>
        <dbReference type="HAMAP-Rule" id="MF_00045"/>
    </source>
</evidence>
<evidence type="ECO:0000313" key="8">
    <source>
        <dbReference type="EMBL" id="GGF87594.1"/>
    </source>
</evidence>
<evidence type="ECO:0000256" key="4">
    <source>
        <dbReference type="ARBA" id="ARBA00022839"/>
    </source>
</evidence>
<dbReference type="AlphaFoldDB" id="A0A8J3E7G1"/>
<organism evidence="8 9">
    <name type="scientific">Cysteiniphilum litorale</name>
    <dbReference type="NCBI Taxonomy" id="2056700"/>
    <lineage>
        <taxon>Bacteria</taxon>
        <taxon>Pseudomonadati</taxon>
        <taxon>Pseudomonadota</taxon>
        <taxon>Gammaproteobacteria</taxon>
        <taxon>Thiotrichales</taxon>
        <taxon>Fastidiosibacteraceae</taxon>
        <taxon>Cysteiniphilum</taxon>
    </lineage>
</organism>
<feature type="domain" description="Exonuclease" evidence="7">
    <location>
        <begin position="10"/>
        <end position="183"/>
    </location>
</feature>
<comment type="similarity">
    <text evidence="1 6">Belongs to the oligoribonuclease family.</text>
</comment>
<dbReference type="EMBL" id="BMJS01000001">
    <property type="protein sequence ID" value="GGF87594.1"/>
    <property type="molecule type" value="Genomic_DNA"/>
</dbReference>
<dbReference type="SMART" id="SM00479">
    <property type="entry name" value="EXOIII"/>
    <property type="match status" value="1"/>
</dbReference>
<reference evidence="8" key="2">
    <citation type="submission" date="2020-09" db="EMBL/GenBank/DDBJ databases">
        <authorList>
            <person name="Sun Q."/>
            <person name="Zhou Y."/>
        </authorList>
    </citation>
    <scope>NUCLEOTIDE SEQUENCE</scope>
    <source>
        <strain evidence="8">CGMCC 1.15758</strain>
    </source>
</reference>
<evidence type="ECO:0000313" key="9">
    <source>
        <dbReference type="Proteomes" id="UP000636949"/>
    </source>
</evidence>
<evidence type="ECO:0000256" key="5">
    <source>
        <dbReference type="ARBA" id="ARBA00070964"/>
    </source>
</evidence>
<dbReference type="CDD" id="cd06135">
    <property type="entry name" value="Orn"/>
    <property type="match status" value="1"/>
</dbReference>
<comment type="subcellular location">
    <subcellularLocation>
        <location evidence="6">Cytoplasm</location>
    </subcellularLocation>
</comment>
<dbReference type="GO" id="GO:0000175">
    <property type="term" value="F:3'-5'-RNA exonuclease activity"/>
    <property type="evidence" value="ECO:0007669"/>
    <property type="project" value="InterPro"/>
</dbReference>
<dbReference type="PANTHER" id="PTHR11046">
    <property type="entry name" value="OLIGORIBONUCLEASE, MITOCHONDRIAL"/>
    <property type="match status" value="1"/>
</dbReference>
<dbReference type="GO" id="GO:0006259">
    <property type="term" value="P:DNA metabolic process"/>
    <property type="evidence" value="ECO:0007669"/>
    <property type="project" value="UniProtKB-ARBA"/>
</dbReference>
<comment type="function">
    <text evidence="6">3'-to-5' exoribonuclease specific for small oligoribonucleotides.</text>
</comment>
<dbReference type="GO" id="GO:0005737">
    <property type="term" value="C:cytoplasm"/>
    <property type="evidence" value="ECO:0007669"/>
    <property type="project" value="UniProtKB-SubCell"/>
</dbReference>
<gene>
    <name evidence="6 8" type="primary">orn</name>
    <name evidence="8" type="ORF">GCM10010995_01110</name>
</gene>
<sequence>MSDVAQTKSNLIWLDLEMTGLEIDTCHIIEIAAIITDPDLNILAESPAIAIHQNEDILKSMNSWCIKTHGESGLTERVRQSNIGLNEAEQMILEFIKPYVKKGQSPLCGNSVWQDRKFLAKYMPTLEDYFHYRLLDVSSFKIAASFWKPSILQQFDKQSTHLALDDIKESIDEMKFYQANLLNLDIT</sequence>
<name>A0A8J3E7G1_9GAMM</name>
<evidence type="ECO:0000256" key="1">
    <source>
        <dbReference type="ARBA" id="ARBA00009921"/>
    </source>
</evidence>
<accession>A0A8J3E7G1</accession>
<dbReference type="Proteomes" id="UP000636949">
    <property type="component" value="Unassembled WGS sequence"/>
</dbReference>
<dbReference type="InterPro" id="IPR022894">
    <property type="entry name" value="Oligoribonuclease"/>
</dbReference>
<evidence type="ECO:0000256" key="2">
    <source>
        <dbReference type="ARBA" id="ARBA00022722"/>
    </source>
</evidence>
<dbReference type="GO" id="GO:0003676">
    <property type="term" value="F:nucleic acid binding"/>
    <property type="evidence" value="ECO:0007669"/>
    <property type="project" value="InterPro"/>
</dbReference>
<dbReference type="PANTHER" id="PTHR11046:SF0">
    <property type="entry name" value="OLIGORIBONUCLEASE, MITOCHONDRIAL"/>
    <property type="match status" value="1"/>
</dbReference>
<comment type="caution">
    <text evidence="8">The sequence shown here is derived from an EMBL/GenBank/DDBJ whole genome shotgun (WGS) entry which is preliminary data.</text>
</comment>
<dbReference type="Pfam" id="PF00929">
    <property type="entry name" value="RNase_T"/>
    <property type="match status" value="1"/>
</dbReference>
<feature type="active site" evidence="6">
    <location>
        <position position="132"/>
    </location>
</feature>
<dbReference type="SUPFAM" id="SSF53098">
    <property type="entry name" value="Ribonuclease H-like"/>
    <property type="match status" value="1"/>
</dbReference>
<evidence type="ECO:0000259" key="7">
    <source>
        <dbReference type="SMART" id="SM00479"/>
    </source>
</evidence>
<dbReference type="HAMAP" id="MF_00045">
    <property type="entry name" value="Oligoribonuclease"/>
    <property type="match status" value="1"/>
</dbReference>
<dbReference type="InterPro" id="IPR036397">
    <property type="entry name" value="RNaseH_sf"/>
</dbReference>
<dbReference type="FunFam" id="3.30.420.10:FF:000003">
    <property type="entry name" value="Oligoribonuclease"/>
    <property type="match status" value="1"/>
</dbReference>
<keyword evidence="6" id="KW-0963">Cytoplasm</keyword>
<keyword evidence="2 6" id="KW-0540">Nuclease</keyword>
<dbReference type="InterPro" id="IPR013520">
    <property type="entry name" value="Ribonucl_H"/>
</dbReference>
<proteinExistence type="inferred from homology"/>
<evidence type="ECO:0000256" key="3">
    <source>
        <dbReference type="ARBA" id="ARBA00022801"/>
    </source>
</evidence>
<dbReference type="NCBIfam" id="NF003765">
    <property type="entry name" value="PRK05359.1"/>
    <property type="match status" value="1"/>
</dbReference>
<dbReference type="InterPro" id="IPR012337">
    <property type="entry name" value="RNaseH-like_sf"/>
</dbReference>
<keyword evidence="4 6" id="KW-0269">Exonuclease</keyword>
<keyword evidence="3 6" id="KW-0378">Hydrolase</keyword>
<dbReference type="Gene3D" id="3.30.420.10">
    <property type="entry name" value="Ribonuclease H-like superfamily/Ribonuclease H"/>
    <property type="match status" value="1"/>
</dbReference>
<reference evidence="8" key="1">
    <citation type="journal article" date="2014" name="Int. J. Syst. Evol. Microbiol.">
        <title>Complete genome sequence of Corynebacterium casei LMG S-19264T (=DSM 44701T), isolated from a smear-ripened cheese.</title>
        <authorList>
            <consortium name="US DOE Joint Genome Institute (JGI-PGF)"/>
            <person name="Walter F."/>
            <person name="Albersmeier A."/>
            <person name="Kalinowski J."/>
            <person name="Ruckert C."/>
        </authorList>
    </citation>
    <scope>NUCLEOTIDE SEQUENCE</scope>
    <source>
        <strain evidence="8">CGMCC 1.15758</strain>
    </source>
</reference>
<keyword evidence="9" id="KW-1185">Reference proteome</keyword>
<dbReference type="EC" id="3.1.-.-" evidence="6"/>
<protein>
    <recommendedName>
        <fullName evidence="5 6">Oligoribonuclease</fullName>
        <ecNumber evidence="6">3.1.-.-</ecNumber>
    </recommendedName>
</protein>